<dbReference type="Proteomes" id="UP000199515">
    <property type="component" value="Unassembled WGS sequence"/>
</dbReference>
<proteinExistence type="predicted"/>
<keyword evidence="2" id="KW-1185">Reference proteome</keyword>
<evidence type="ECO:0000313" key="2">
    <source>
        <dbReference type="Proteomes" id="UP000199515"/>
    </source>
</evidence>
<gene>
    <name evidence="1" type="ORF">SAMN05421504_108348</name>
</gene>
<reference evidence="1 2" key="1">
    <citation type="submission" date="2016-10" db="EMBL/GenBank/DDBJ databases">
        <authorList>
            <person name="de Groot N.N."/>
        </authorList>
    </citation>
    <scope>NUCLEOTIDE SEQUENCE [LARGE SCALE GENOMIC DNA]</scope>
    <source>
        <strain evidence="1 2">CPCC 202699</strain>
    </source>
</reference>
<accession>A0A1H3PQG6</accession>
<evidence type="ECO:0000313" key="1">
    <source>
        <dbReference type="EMBL" id="SDZ03200.1"/>
    </source>
</evidence>
<organism evidence="1 2">
    <name type="scientific">Amycolatopsis xylanica</name>
    <dbReference type="NCBI Taxonomy" id="589385"/>
    <lineage>
        <taxon>Bacteria</taxon>
        <taxon>Bacillati</taxon>
        <taxon>Actinomycetota</taxon>
        <taxon>Actinomycetes</taxon>
        <taxon>Pseudonocardiales</taxon>
        <taxon>Pseudonocardiaceae</taxon>
        <taxon>Amycolatopsis</taxon>
    </lineage>
</organism>
<sequence>MDGLCGAVHGYRLAVNEDAKKRPKSEVATAKTIGESLGRYAELAGKAVEELNAIGASAVPVGESARKSFVDKFTAARDAAANGKAKLEAAKAGDSKALDAAIEAMNAAQNAVMEAVDPVSPIAGSPELMAAAASAPKCKPTS</sequence>
<dbReference type="EMBL" id="FNON01000008">
    <property type="protein sequence ID" value="SDZ03200.1"/>
    <property type="molecule type" value="Genomic_DNA"/>
</dbReference>
<dbReference type="AlphaFoldDB" id="A0A1H3PQG6"/>
<name>A0A1H3PQG6_9PSEU</name>
<protein>
    <submittedName>
        <fullName evidence="1">Uncharacterized protein</fullName>
    </submittedName>
</protein>